<accession>A0ABU7BE12</accession>
<feature type="chain" id="PRO_5045137047" evidence="6">
    <location>
        <begin position="25"/>
        <end position="312"/>
    </location>
</feature>
<dbReference type="SUPFAM" id="SSF48726">
    <property type="entry name" value="Immunoglobulin"/>
    <property type="match status" value="1"/>
</dbReference>
<dbReference type="Proteomes" id="UP001345963">
    <property type="component" value="Unassembled WGS sequence"/>
</dbReference>
<dbReference type="PANTHER" id="PTHR12080:SF80">
    <property type="entry name" value="IMMUNOGLOBULIN V-SET DOMAIN-CONTAINING PROTEIN"/>
    <property type="match status" value="1"/>
</dbReference>
<feature type="compositionally biased region" description="Basic and acidic residues" evidence="5">
    <location>
        <begin position="286"/>
        <end position="298"/>
    </location>
</feature>
<evidence type="ECO:0000256" key="6">
    <source>
        <dbReference type="SAM" id="SignalP"/>
    </source>
</evidence>
<gene>
    <name evidence="7" type="ORF">ATANTOWER_006109</name>
</gene>
<dbReference type="Gene3D" id="2.60.40.10">
    <property type="entry name" value="Immunoglobulins"/>
    <property type="match status" value="1"/>
</dbReference>
<dbReference type="EMBL" id="JAHUTI010050858">
    <property type="protein sequence ID" value="MED6248856.1"/>
    <property type="molecule type" value="Genomic_DNA"/>
</dbReference>
<keyword evidence="8" id="KW-1185">Reference proteome</keyword>
<sequence>MAKSVTYLFHLFLVFALQIQGSTSVTHVFVQTGKDLILNVTEAEISPQSELWVWQFNGAAMVKFSPDSQPTVVSHTERIEVLEKKYCVKLRNLQKSDMGIYTAKVLLPKEHKPTEYNVTVQDPVSPGNLTFNCMSSTSSSCILKVTCSVLDSSINSTVTCRNQTCNQEGGEPRGVTKFGTSLHIYQLNESIVCNHSNQASWDKSIKKIGCCTQHGEPRHHYWYIVLLLPIIVCTPIICCRHKKGNKDNVDNTIYDLPVLKNQTEKLEETVEDEVLSPTTTYSVVSHKSEKSKETRGKNPPESVYAQITMPSR</sequence>
<comment type="subcellular location">
    <subcellularLocation>
        <location evidence="1">Membrane</location>
    </subcellularLocation>
</comment>
<keyword evidence="3" id="KW-0472">Membrane</keyword>
<comment type="caution">
    <text evidence="7">The sequence shown here is derived from an EMBL/GenBank/DDBJ whole genome shotgun (WGS) entry which is preliminary data.</text>
</comment>
<evidence type="ECO:0000256" key="2">
    <source>
        <dbReference type="ARBA" id="ARBA00022729"/>
    </source>
</evidence>
<evidence type="ECO:0000256" key="4">
    <source>
        <dbReference type="ARBA" id="ARBA00023180"/>
    </source>
</evidence>
<protein>
    <submittedName>
        <fullName evidence="7">Uncharacterized protein</fullName>
    </submittedName>
</protein>
<evidence type="ECO:0000256" key="1">
    <source>
        <dbReference type="ARBA" id="ARBA00004370"/>
    </source>
</evidence>
<feature type="signal peptide" evidence="6">
    <location>
        <begin position="1"/>
        <end position="24"/>
    </location>
</feature>
<proteinExistence type="predicted"/>
<reference evidence="7 8" key="1">
    <citation type="submission" date="2021-07" db="EMBL/GenBank/DDBJ databases">
        <authorList>
            <person name="Palmer J.M."/>
        </authorList>
    </citation>
    <scope>NUCLEOTIDE SEQUENCE [LARGE SCALE GENOMIC DNA]</scope>
    <source>
        <strain evidence="7 8">AT_MEX2019</strain>
        <tissue evidence="7">Muscle</tissue>
    </source>
</reference>
<keyword evidence="4" id="KW-0325">Glycoprotein</keyword>
<dbReference type="PANTHER" id="PTHR12080">
    <property type="entry name" value="SIGNALING LYMPHOCYTIC ACTIVATION MOLECULE"/>
    <property type="match status" value="1"/>
</dbReference>
<name>A0ABU7BE12_9TELE</name>
<evidence type="ECO:0000313" key="7">
    <source>
        <dbReference type="EMBL" id="MED6248856.1"/>
    </source>
</evidence>
<evidence type="ECO:0000313" key="8">
    <source>
        <dbReference type="Proteomes" id="UP001345963"/>
    </source>
</evidence>
<organism evidence="7 8">
    <name type="scientific">Ataeniobius toweri</name>
    <dbReference type="NCBI Taxonomy" id="208326"/>
    <lineage>
        <taxon>Eukaryota</taxon>
        <taxon>Metazoa</taxon>
        <taxon>Chordata</taxon>
        <taxon>Craniata</taxon>
        <taxon>Vertebrata</taxon>
        <taxon>Euteleostomi</taxon>
        <taxon>Actinopterygii</taxon>
        <taxon>Neopterygii</taxon>
        <taxon>Teleostei</taxon>
        <taxon>Neoteleostei</taxon>
        <taxon>Acanthomorphata</taxon>
        <taxon>Ovalentaria</taxon>
        <taxon>Atherinomorphae</taxon>
        <taxon>Cyprinodontiformes</taxon>
        <taxon>Goodeidae</taxon>
        <taxon>Ataeniobius</taxon>
    </lineage>
</organism>
<feature type="region of interest" description="Disordered" evidence="5">
    <location>
        <begin position="280"/>
        <end position="312"/>
    </location>
</feature>
<dbReference type="InterPro" id="IPR015631">
    <property type="entry name" value="CD2/SLAM_rcpt"/>
</dbReference>
<keyword evidence="2 6" id="KW-0732">Signal</keyword>
<dbReference type="InterPro" id="IPR013783">
    <property type="entry name" value="Ig-like_fold"/>
</dbReference>
<evidence type="ECO:0000256" key="5">
    <source>
        <dbReference type="SAM" id="MobiDB-lite"/>
    </source>
</evidence>
<evidence type="ECO:0000256" key="3">
    <source>
        <dbReference type="ARBA" id="ARBA00023136"/>
    </source>
</evidence>
<dbReference type="InterPro" id="IPR036179">
    <property type="entry name" value="Ig-like_dom_sf"/>
</dbReference>